<dbReference type="Gene3D" id="3.30.390.110">
    <property type="match status" value="1"/>
</dbReference>
<evidence type="ECO:0000313" key="7">
    <source>
        <dbReference type="Proteomes" id="UP001586593"/>
    </source>
</evidence>
<dbReference type="EMBL" id="JAZHXJ010000132">
    <property type="protein sequence ID" value="KAL1872784.1"/>
    <property type="molecule type" value="Genomic_DNA"/>
</dbReference>
<dbReference type="InterPro" id="IPR002672">
    <property type="entry name" value="Ribosomal_eL28"/>
</dbReference>
<reference evidence="6 7" key="1">
    <citation type="journal article" date="2024" name="Commun. Biol.">
        <title>Comparative genomic analysis of thermophilic fungi reveals convergent evolutionary adaptations and gene losses.</title>
        <authorList>
            <person name="Steindorff A.S."/>
            <person name="Aguilar-Pontes M.V."/>
            <person name="Robinson A.J."/>
            <person name="Andreopoulos B."/>
            <person name="LaButti K."/>
            <person name="Kuo A."/>
            <person name="Mondo S."/>
            <person name="Riley R."/>
            <person name="Otillar R."/>
            <person name="Haridas S."/>
            <person name="Lipzen A."/>
            <person name="Grimwood J."/>
            <person name="Schmutz J."/>
            <person name="Clum A."/>
            <person name="Reid I.D."/>
            <person name="Moisan M.C."/>
            <person name="Butler G."/>
            <person name="Nguyen T.T.M."/>
            <person name="Dewar K."/>
            <person name="Conant G."/>
            <person name="Drula E."/>
            <person name="Henrissat B."/>
            <person name="Hansel C."/>
            <person name="Singer S."/>
            <person name="Hutchinson M.I."/>
            <person name="de Vries R.P."/>
            <person name="Natvig D.O."/>
            <person name="Powell A.J."/>
            <person name="Tsang A."/>
            <person name="Grigoriev I.V."/>
        </authorList>
    </citation>
    <scope>NUCLEOTIDE SEQUENCE [LARGE SCALE GENOMIC DNA]</scope>
    <source>
        <strain evidence="6 7">ATCC 24622</strain>
    </source>
</reference>
<comment type="caution">
    <text evidence="6">The sequence shown here is derived from an EMBL/GenBank/DDBJ whole genome shotgun (WGS) entry which is preliminary data.</text>
</comment>
<evidence type="ECO:0000256" key="1">
    <source>
        <dbReference type="ARBA" id="ARBA00007926"/>
    </source>
</evidence>
<evidence type="ECO:0000313" key="6">
    <source>
        <dbReference type="EMBL" id="KAL1872784.1"/>
    </source>
</evidence>
<dbReference type="Proteomes" id="UP001586593">
    <property type="component" value="Unassembled WGS sequence"/>
</dbReference>
<organism evidence="6 7">
    <name type="scientific">Phialemonium thermophilum</name>
    <dbReference type="NCBI Taxonomy" id="223376"/>
    <lineage>
        <taxon>Eukaryota</taxon>
        <taxon>Fungi</taxon>
        <taxon>Dikarya</taxon>
        <taxon>Ascomycota</taxon>
        <taxon>Pezizomycotina</taxon>
        <taxon>Sordariomycetes</taxon>
        <taxon>Sordariomycetidae</taxon>
        <taxon>Cephalothecales</taxon>
        <taxon>Cephalothecaceae</taxon>
        <taxon>Phialemonium</taxon>
    </lineage>
</organism>
<sequence length="155" mass="16949">MSLANSSSDLIWEIVRSQNAYLVKSKSAGGVQFSRDPYNLTNKHSRKYAGFVNDKAVGILPGENGTVKVVSKRAAYPQQPAKRQQVVTYGPQKSNRSLYKAVVNQVAKSGYRPDLRREAVARASAIRHSQRPVKPAPEKKLRGNAAKKAAAKDSA</sequence>
<accession>A0ABR3XA26</accession>
<evidence type="ECO:0000256" key="4">
    <source>
        <dbReference type="SAM" id="MobiDB-lite"/>
    </source>
</evidence>
<keyword evidence="7" id="KW-1185">Reference proteome</keyword>
<dbReference type="InterPro" id="IPR029004">
    <property type="entry name" value="Ribosomal_eL28/Mak16"/>
</dbReference>
<feature type="domain" description="Ribosomal eL28/Mak16" evidence="5">
    <location>
        <begin position="10"/>
        <end position="129"/>
    </location>
</feature>
<evidence type="ECO:0000256" key="3">
    <source>
        <dbReference type="ARBA" id="ARBA00023274"/>
    </source>
</evidence>
<protein>
    <recommendedName>
        <fullName evidence="5">Ribosomal eL28/Mak16 domain-containing protein</fullName>
    </recommendedName>
</protein>
<dbReference type="PANTHER" id="PTHR10544">
    <property type="entry name" value="60S RIBOSOMAL PROTEIN L28"/>
    <property type="match status" value="1"/>
</dbReference>
<comment type="similarity">
    <text evidence="1">Belongs to the eukaryotic ribosomal protein eL28 family.</text>
</comment>
<proteinExistence type="inferred from homology"/>
<keyword evidence="3" id="KW-0687">Ribonucleoprotein</keyword>
<keyword evidence="2" id="KW-0689">Ribosomal protein</keyword>
<feature type="region of interest" description="Disordered" evidence="4">
    <location>
        <begin position="122"/>
        <end position="155"/>
    </location>
</feature>
<gene>
    <name evidence="6" type="ORF">VTK73DRAFT_1334</name>
</gene>
<dbReference type="Pfam" id="PF01778">
    <property type="entry name" value="Ribosomal_L28e"/>
    <property type="match status" value="1"/>
</dbReference>
<evidence type="ECO:0000259" key="5">
    <source>
        <dbReference type="Pfam" id="PF01778"/>
    </source>
</evidence>
<name>A0ABR3XA26_9PEZI</name>
<evidence type="ECO:0000256" key="2">
    <source>
        <dbReference type="ARBA" id="ARBA00022980"/>
    </source>
</evidence>